<proteinExistence type="predicted"/>
<dbReference type="SUPFAM" id="SSF51445">
    <property type="entry name" value="(Trans)glycosidases"/>
    <property type="match status" value="1"/>
</dbReference>
<dbReference type="Gene3D" id="3.20.20.80">
    <property type="entry name" value="Glycosidases"/>
    <property type="match status" value="1"/>
</dbReference>
<dbReference type="AlphaFoldDB" id="A0A4R3LQ46"/>
<dbReference type="EMBL" id="SMAI01000017">
    <property type="protein sequence ID" value="TCT01679.1"/>
    <property type="molecule type" value="Genomic_DNA"/>
</dbReference>
<evidence type="ECO:0000313" key="2">
    <source>
        <dbReference type="Proteomes" id="UP000294664"/>
    </source>
</evidence>
<name>A0A4R3LQ46_9HYPH</name>
<sequence length="155" mass="17194">MAPELGGQPDLLDIVGVNFYPHNQWVYRGATIPFGHHAYRAFRDMLLEIHARYGRPLLVAETGAEASARAAWMHYVCGEVRAAQHAGAAILGICQYPILDYPGWDNGRRCEVGLLSMPDNDGRRTVCTALSEEIARQRLLMDPLPTPARAMAHAR</sequence>
<dbReference type="InterPro" id="IPR017853">
    <property type="entry name" value="GH"/>
</dbReference>
<organism evidence="1 2">
    <name type="scientific">Aquabacter spiritensis</name>
    <dbReference type="NCBI Taxonomy" id="933073"/>
    <lineage>
        <taxon>Bacteria</taxon>
        <taxon>Pseudomonadati</taxon>
        <taxon>Pseudomonadota</taxon>
        <taxon>Alphaproteobacteria</taxon>
        <taxon>Hyphomicrobiales</taxon>
        <taxon>Xanthobacteraceae</taxon>
        <taxon>Aquabacter</taxon>
    </lineage>
</organism>
<keyword evidence="2" id="KW-1185">Reference proteome</keyword>
<evidence type="ECO:0008006" key="3">
    <source>
        <dbReference type="Google" id="ProtNLM"/>
    </source>
</evidence>
<reference evidence="1 2" key="1">
    <citation type="submission" date="2019-03" db="EMBL/GenBank/DDBJ databases">
        <title>Genomic Encyclopedia of Type Strains, Phase IV (KMG-IV): sequencing the most valuable type-strain genomes for metagenomic binning, comparative biology and taxonomic classification.</title>
        <authorList>
            <person name="Goeker M."/>
        </authorList>
    </citation>
    <scope>NUCLEOTIDE SEQUENCE [LARGE SCALE GENOMIC DNA]</scope>
    <source>
        <strain evidence="1 2">DSM 9035</strain>
    </source>
</reference>
<gene>
    <name evidence="1" type="ORF">EDC64_11730</name>
</gene>
<protein>
    <recommendedName>
        <fullName evidence="3">Glycosyl hydrolase family 1</fullName>
    </recommendedName>
</protein>
<dbReference type="Proteomes" id="UP000294664">
    <property type="component" value="Unassembled WGS sequence"/>
</dbReference>
<comment type="caution">
    <text evidence="1">The sequence shown here is derived from an EMBL/GenBank/DDBJ whole genome shotgun (WGS) entry which is preliminary data.</text>
</comment>
<accession>A0A4R3LQ46</accession>
<evidence type="ECO:0000313" key="1">
    <source>
        <dbReference type="EMBL" id="TCT01679.1"/>
    </source>
</evidence>